<reference evidence="2" key="1">
    <citation type="submission" date="2014-09" db="EMBL/GenBank/DDBJ databases">
        <authorList>
            <person name="Mudge J."/>
            <person name="Ramaraj T."/>
            <person name="Lindquist I.E."/>
            <person name="Bharti A.K."/>
            <person name="Sundararajan A."/>
            <person name="Cameron C.T."/>
            <person name="Woodward J.E."/>
            <person name="May G.D."/>
            <person name="Brubaker C."/>
            <person name="Broadhvest J."/>
            <person name="Wilkins T.A."/>
        </authorList>
    </citation>
    <scope>NUCLEOTIDE SEQUENCE</scope>
    <source>
        <strain evidence="2">cv. AKA8401</strain>
    </source>
</reference>
<sequence>MPHTTSHTGVFGTV</sequence>
<proteinExistence type="predicted"/>
<keyword evidence="2" id="KW-1185">Reference proteome</keyword>
<organism evidence="1 2">
    <name type="scientific">Gossypium arboreum</name>
    <name type="common">Tree cotton</name>
    <name type="synonym">Gossypium nanking</name>
    <dbReference type="NCBI Taxonomy" id="29729"/>
    <lineage>
        <taxon>Eukaryota</taxon>
        <taxon>Viridiplantae</taxon>
        <taxon>Streptophyta</taxon>
        <taxon>Embryophyta</taxon>
        <taxon>Tracheophyta</taxon>
        <taxon>Spermatophyta</taxon>
        <taxon>Magnoliopsida</taxon>
        <taxon>eudicotyledons</taxon>
        <taxon>Gunneridae</taxon>
        <taxon>Pentapetalae</taxon>
        <taxon>rosids</taxon>
        <taxon>malvids</taxon>
        <taxon>Malvales</taxon>
        <taxon>Malvaceae</taxon>
        <taxon>Malvoideae</taxon>
        <taxon>Gossypium</taxon>
    </lineage>
</organism>
<protein>
    <submittedName>
        <fullName evidence="1">Uncharacterized protein</fullName>
    </submittedName>
</protein>
<evidence type="ECO:0000313" key="1">
    <source>
        <dbReference type="EMBL" id="KHG08961.1"/>
    </source>
</evidence>
<evidence type="ECO:0000313" key="2">
    <source>
        <dbReference type="Proteomes" id="UP000032142"/>
    </source>
</evidence>
<gene>
    <name evidence="1" type="ORF">F383_36078</name>
</gene>
<name>A0A0B0ND33_GOSAR</name>
<accession>A0A0B0ND33</accession>
<comment type="caution">
    <text evidence="1">The sequence shown here is derived from an EMBL/GenBank/DDBJ whole genome shotgun (WGS) entry which is preliminary data.</text>
</comment>
<dbReference type="Proteomes" id="UP000032142">
    <property type="component" value="Unassembled WGS sequence"/>
</dbReference>
<dbReference type="EMBL" id="JRRC01517612">
    <property type="protein sequence ID" value="KHG08961.1"/>
    <property type="molecule type" value="Genomic_DNA"/>
</dbReference>